<sequence length="188" mass="20881">MLWFNHPKPVGSRKPVAVLVQQHIDLPNTASIATPLPDTPAPDLPSLHGSGNAVALPLEFSVRYSLGEYVSFMWQHARYLIRRRRIGVLTSWYMLVKSTWSAGFHFVLQGRARHTYGFTIDQHGIVRTGPGGVTLIGWQDVSAIRSYSRGCLLVLKRGTLPIPARCLDRQQSDSLAAYAAQLKVAVIH</sequence>
<evidence type="ECO:0000313" key="2">
    <source>
        <dbReference type="Proteomes" id="UP000228593"/>
    </source>
</evidence>
<protein>
    <recommendedName>
        <fullName evidence="3">YcxB-like protein domain-containing protein</fullName>
    </recommendedName>
</protein>
<name>A0A2G8T6V5_9BURK</name>
<accession>A0A2G8T6V5</accession>
<dbReference type="EMBL" id="PDOB01000001">
    <property type="protein sequence ID" value="PIL41785.1"/>
    <property type="molecule type" value="Genomic_DNA"/>
</dbReference>
<comment type="caution">
    <text evidence="1">The sequence shown here is derived from an EMBL/GenBank/DDBJ whole genome shotgun (WGS) entry which is preliminary data.</text>
</comment>
<keyword evidence="2" id="KW-1185">Reference proteome</keyword>
<organism evidence="1 2">
    <name type="scientific">Massilia psychrophila</name>
    <dbReference type="NCBI Taxonomy" id="1603353"/>
    <lineage>
        <taxon>Bacteria</taxon>
        <taxon>Pseudomonadati</taxon>
        <taxon>Pseudomonadota</taxon>
        <taxon>Betaproteobacteria</taxon>
        <taxon>Burkholderiales</taxon>
        <taxon>Oxalobacteraceae</taxon>
        <taxon>Telluria group</taxon>
        <taxon>Massilia</taxon>
    </lineage>
</organism>
<evidence type="ECO:0000313" key="1">
    <source>
        <dbReference type="EMBL" id="PIL41785.1"/>
    </source>
</evidence>
<dbReference type="Proteomes" id="UP000228593">
    <property type="component" value="Unassembled WGS sequence"/>
</dbReference>
<dbReference type="AlphaFoldDB" id="A0A2G8T6V5"/>
<dbReference type="OrthoDB" id="8748949at2"/>
<dbReference type="RefSeq" id="WP_099914271.1">
    <property type="nucleotide sequence ID" value="NZ_BMHS01000001.1"/>
</dbReference>
<proteinExistence type="predicted"/>
<evidence type="ECO:0008006" key="3">
    <source>
        <dbReference type="Google" id="ProtNLM"/>
    </source>
</evidence>
<reference evidence="1 2" key="1">
    <citation type="submission" date="2017-10" db="EMBL/GenBank/DDBJ databases">
        <title>Massilia psychrophilum sp. nov., a novel purple-pigmented bacterium isolated from Tianshan glacier, Xinjiang Municipality, China.</title>
        <authorList>
            <person name="Wang H."/>
        </authorList>
    </citation>
    <scope>NUCLEOTIDE SEQUENCE [LARGE SCALE GENOMIC DNA]</scope>
    <source>
        <strain evidence="1 2">JCM 30813</strain>
    </source>
</reference>
<gene>
    <name evidence="1" type="ORF">CR103_01835</name>
</gene>